<dbReference type="AlphaFoldDB" id="A0A6J6AQQ8"/>
<feature type="compositionally biased region" description="Basic and acidic residues" evidence="1">
    <location>
        <begin position="12"/>
        <end position="30"/>
    </location>
</feature>
<protein>
    <submittedName>
        <fullName evidence="2">Unannotated protein</fullName>
    </submittedName>
</protein>
<proteinExistence type="predicted"/>
<sequence>MRHSIGGFGNEHQCDEAEDSARNVHEERPAPGEVVGEEPTSPWAQDRGNGKNHTRVTEVPTQFVGGHDIGNERHSQSCNSARTDSLKHASGDQHWHRLSETAQHRSDHERHDGDDEYTTTTEDVAEFSVHSHCGDLREQVTGRQPRKQRNTA</sequence>
<name>A0A6J6AQQ8_9ZZZZ</name>
<feature type="compositionally biased region" description="Basic and acidic residues" evidence="1">
    <location>
        <begin position="84"/>
        <end position="113"/>
    </location>
</feature>
<organism evidence="2">
    <name type="scientific">freshwater metagenome</name>
    <dbReference type="NCBI Taxonomy" id="449393"/>
    <lineage>
        <taxon>unclassified sequences</taxon>
        <taxon>metagenomes</taxon>
        <taxon>ecological metagenomes</taxon>
    </lineage>
</organism>
<accession>A0A6J6AQQ8</accession>
<reference evidence="2" key="1">
    <citation type="submission" date="2020-05" db="EMBL/GenBank/DDBJ databases">
        <authorList>
            <person name="Chiriac C."/>
            <person name="Salcher M."/>
            <person name="Ghai R."/>
            <person name="Kavagutti S V."/>
        </authorList>
    </citation>
    <scope>NUCLEOTIDE SEQUENCE</scope>
</reference>
<evidence type="ECO:0000256" key="1">
    <source>
        <dbReference type="SAM" id="MobiDB-lite"/>
    </source>
</evidence>
<feature type="region of interest" description="Disordered" evidence="1">
    <location>
        <begin position="1"/>
        <end position="152"/>
    </location>
</feature>
<gene>
    <name evidence="2" type="ORF">UFOPK4201_01633</name>
</gene>
<evidence type="ECO:0000313" key="2">
    <source>
        <dbReference type="EMBL" id="CAB4372589.1"/>
    </source>
</evidence>
<dbReference type="EMBL" id="CAEUNJ010000086">
    <property type="protein sequence ID" value="CAB4372589.1"/>
    <property type="molecule type" value="Genomic_DNA"/>
</dbReference>